<dbReference type="RefSeq" id="WP_246510946.1">
    <property type="nucleotide sequence ID" value="NZ_JACHJR010000001.1"/>
</dbReference>
<protein>
    <recommendedName>
        <fullName evidence="3">DUF4388 domain-containing protein</fullName>
    </recommendedName>
</protein>
<dbReference type="EMBL" id="JACHJR010000001">
    <property type="protein sequence ID" value="MBB4944809.1"/>
    <property type="molecule type" value="Genomic_DNA"/>
</dbReference>
<organism evidence="1 2">
    <name type="scientific">Kitasatospora gansuensis</name>
    <dbReference type="NCBI Taxonomy" id="258050"/>
    <lineage>
        <taxon>Bacteria</taxon>
        <taxon>Bacillati</taxon>
        <taxon>Actinomycetota</taxon>
        <taxon>Actinomycetes</taxon>
        <taxon>Kitasatosporales</taxon>
        <taxon>Streptomycetaceae</taxon>
        <taxon>Kitasatospora</taxon>
    </lineage>
</organism>
<gene>
    <name evidence="1" type="ORF">F4556_000344</name>
</gene>
<accession>A0A7W7S6I0</accession>
<sequence length="285" mass="29832">MTATLYAPAPRLPRRRRSGFAPAGTVETALADLAASRATGALYGSAGTLHLADGAVVNAESPAAPDVRALLTGCGRLTGAEWAEQVDAGRKAGRTMAEQLVRSGRVTAGELQLCQLTAVLDAAYVVLSRSEGEIGFAPAPAPMFALARPMTARELRAAVGRRRTLLDRVWPSPQLDSAALHRRPGSVPRGCTRRRRAVLEAADGRRTPAEIALLLGRSAFGTVLDVRHLAARGLIESAPLLVSAPAPVLPVAPAPTRSAAPPAYDPSDPHVALLLRIRAGLEARL</sequence>
<keyword evidence="2" id="KW-1185">Reference proteome</keyword>
<proteinExistence type="predicted"/>
<evidence type="ECO:0000313" key="1">
    <source>
        <dbReference type="EMBL" id="MBB4944809.1"/>
    </source>
</evidence>
<dbReference type="Proteomes" id="UP000573327">
    <property type="component" value="Unassembled WGS sequence"/>
</dbReference>
<evidence type="ECO:0008006" key="3">
    <source>
        <dbReference type="Google" id="ProtNLM"/>
    </source>
</evidence>
<dbReference type="AlphaFoldDB" id="A0A7W7S6I0"/>
<evidence type="ECO:0000313" key="2">
    <source>
        <dbReference type="Proteomes" id="UP000573327"/>
    </source>
</evidence>
<name>A0A7W7S6I0_9ACTN</name>
<comment type="caution">
    <text evidence="1">The sequence shown here is derived from an EMBL/GenBank/DDBJ whole genome shotgun (WGS) entry which is preliminary data.</text>
</comment>
<reference evidence="1 2" key="1">
    <citation type="submission" date="2020-08" db="EMBL/GenBank/DDBJ databases">
        <title>Sequencing the genomes of 1000 actinobacteria strains.</title>
        <authorList>
            <person name="Klenk H.-P."/>
        </authorList>
    </citation>
    <scope>NUCLEOTIDE SEQUENCE [LARGE SCALE GENOMIC DNA]</scope>
    <source>
        <strain evidence="1 2">DSM 44786</strain>
    </source>
</reference>